<protein>
    <submittedName>
        <fullName evidence="1">Uncharacterized protein</fullName>
    </submittedName>
</protein>
<gene>
    <name evidence="1" type="ORF">RDB_LOCUS71185</name>
</gene>
<dbReference type="EMBL" id="CAJMWQ010001239">
    <property type="protein sequence ID" value="CAE6442306.1"/>
    <property type="molecule type" value="Genomic_DNA"/>
</dbReference>
<organism evidence="1 2">
    <name type="scientific">Rhizoctonia solani</name>
    <dbReference type="NCBI Taxonomy" id="456999"/>
    <lineage>
        <taxon>Eukaryota</taxon>
        <taxon>Fungi</taxon>
        <taxon>Dikarya</taxon>
        <taxon>Basidiomycota</taxon>
        <taxon>Agaricomycotina</taxon>
        <taxon>Agaricomycetes</taxon>
        <taxon>Cantharellales</taxon>
        <taxon>Ceratobasidiaceae</taxon>
        <taxon>Rhizoctonia</taxon>
    </lineage>
</organism>
<proteinExistence type="predicted"/>
<dbReference type="OrthoDB" id="5947505at2759"/>
<evidence type="ECO:0000313" key="2">
    <source>
        <dbReference type="Proteomes" id="UP000663826"/>
    </source>
</evidence>
<reference evidence="1" key="1">
    <citation type="submission" date="2021-01" db="EMBL/GenBank/DDBJ databases">
        <authorList>
            <person name="Kaushik A."/>
        </authorList>
    </citation>
    <scope>NUCLEOTIDE SEQUENCE</scope>
    <source>
        <strain evidence="1">AG1-1B</strain>
    </source>
</reference>
<name>A0A8H3AWS1_9AGAM</name>
<comment type="caution">
    <text evidence="1">The sequence shown here is derived from an EMBL/GenBank/DDBJ whole genome shotgun (WGS) entry which is preliminary data.</text>
</comment>
<evidence type="ECO:0000313" key="1">
    <source>
        <dbReference type="EMBL" id="CAE6442306.1"/>
    </source>
</evidence>
<sequence>MSSTSESTSTFDVGTPDTLWSDLVPETPEDNSFWAAELVVQGWDQHWPVTITIIGDFDTPTERKWFECWCDVDPWDYLILDNNHNIFIPGVPKPYYTRANPLARSDEFDHWARTATDPNYWLENLVDDFRQLHDWSLVGRDKKEHSTPSNPKKIRRMYLERLFTDN</sequence>
<accession>A0A8H3AWS1</accession>
<dbReference type="AlphaFoldDB" id="A0A8H3AWS1"/>
<dbReference type="Proteomes" id="UP000663826">
    <property type="component" value="Unassembled WGS sequence"/>
</dbReference>